<dbReference type="PANTHER" id="PTHR33121">
    <property type="entry name" value="CYCLIC DI-GMP PHOSPHODIESTERASE PDEF"/>
    <property type="match status" value="1"/>
</dbReference>
<dbReference type="PATRIC" id="fig|1307436.3.peg.1773"/>
<protein>
    <submittedName>
        <fullName evidence="2">Diguanylate phosphodiesterase</fullName>
    </submittedName>
</protein>
<feature type="domain" description="EAL" evidence="1">
    <location>
        <begin position="1"/>
        <end position="247"/>
    </location>
</feature>
<evidence type="ECO:0000259" key="1">
    <source>
        <dbReference type="PROSITE" id="PS50883"/>
    </source>
</evidence>
<comment type="caution">
    <text evidence="2">The sequence shown here is derived from an EMBL/GenBank/DDBJ whole genome shotgun (WGS) entry which is preliminary data.</text>
</comment>
<dbReference type="EMBL" id="APVL01000005">
    <property type="protein sequence ID" value="EWG11546.1"/>
    <property type="molecule type" value="Genomic_DNA"/>
</dbReference>
<evidence type="ECO:0000313" key="3">
    <source>
        <dbReference type="Proteomes" id="UP000019270"/>
    </source>
</evidence>
<dbReference type="Pfam" id="PF00563">
    <property type="entry name" value="EAL"/>
    <property type="match status" value="1"/>
</dbReference>
<dbReference type="InterPro" id="IPR035919">
    <property type="entry name" value="EAL_sf"/>
</dbReference>
<dbReference type="Proteomes" id="UP000019270">
    <property type="component" value="Unassembled WGS sequence"/>
</dbReference>
<dbReference type="InterPro" id="IPR001633">
    <property type="entry name" value="EAL_dom"/>
</dbReference>
<dbReference type="PANTHER" id="PTHR33121:SF76">
    <property type="entry name" value="SIGNALING PROTEIN"/>
    <property type="match status" value="1"/>
</dbReference>
<dbReference type="AlphaFoldDB" id="W7L8K3"/>
<dbReference type="GO" id="GO:0071111">
    <property type="term" value="F:cyclic-guanylate-specific phosphodiesterase activity"/>
    <property type="evidence" value="ECO:0007669"/>
    <property type="project" value="InterPro"/>
</dbReference>
<dbReference type="Gene3D" id="3.20.20.450">
    <property type="entry name" value="EAL domain"/>
    <property type="match status" value="1"/>
</dbReference>
<dbReference type="OrthoDB" id="581425at2"/>
<dbReference type="PROSITE" id="PS50883">
    <property type="entry name" value="EAL"/>
    <property type="match status" value="1"/>
</dbReference>
<gene>
    <name evidence="2" type="ORF">PBF_08338</name>
</gene>
<dbReference type="SMART" id="SM00052">
    <property type="entry name" value="EAL"/>
    <property type="match status" value="1"/>
</dbReference>
<proteinExistence type="predicted"/>
<reference evidence="3" key="1">
    <citation type="submission" date="2013-03" db="EMBL/GenBank/DDBJ databases">
        <title>Draft genome sequence of Bacillus firmus DS1.</title>
        <authorList>
            <person name="Peng D."/>
            <person name="Zhu L."/>
            <person name="Sun M."/>
        </authorList>
    </citation>
    <scope>NUCLEOTIDE SEQUENCE [LARGE SCALE GENOMIC DNA]</scope>
    <source>
        <strain evidence="3">DS1</strain>
    </source>
</reference>
<evidence type="ECO:0000313" key="2">
    <source>
        <dbReference type="EMBL" id="EWG11546.1"/>
    </source>
</evidence>
<dbReference type="SUPFAM" id="SSF141868">
    <property type="entry name" value="EAL domain-like"/>
    <property type="match status" value="1"/>
</dbReference>
<reference evidence="2 3" key="2">
    <citation type="journal article" date="2016" name="Sci. Rep.">
        <title>A novel serine protease, Sep1, from Bacillus firmus DS-1 has nematicidal activity and degrades multiple intestinal-associated nematode proteins.</title>
        <authorList>
            <person name="Geng C."/>
            <person name="Nie X."/>
            <person name="Tang Z."/>
            <person name="Zhang Y."/>
            <person name="Lin J."/>
            <person name="Sun M."/>
            <person name="Peng D."/>
        </authorList>
    </citation>
    <scope>NUCLEOTIDE SEQUENCE [LARGE SCALE GENOMIC DNA]</scope>
    <source>
        <strain evidence="2 3">DS1</strain>
    </source>
</reference>
<dbReference type="RefSeq" id="WP_064503406.1">
    <property type="nucleotide sequence ID" value="NZ_APVL01000005.1"/>
</dbReference>
<dbReference type="InterPro" id="IPR050706">
    <property type="entry name" value="Cyclic-di-GMP_PDE-like"/>
</dbReference>
<sequence>MAIQAAKLDAIEHIYQPMWNLNNWSIFGYEALLRFTEQSAGRDIESAFYLARRENRLYELDSMAIESAISNFPLASLTHELLFINIFPSTLLDYRFPGFIRTIMNSYSVVPDKIVFELNETQDESHAWEIPELKERLALLKDYGFHIALDDVGKGAATLQKIIEFEPNYIKLDRYFSEGLSKSKEKQELISLFISYSKHKMGLILEGIEKDTDLAQAKLINVPVVQGYLLGKPQKITPDNLFGKFRESLNPMRYQSV</sequence>
<dbReference type="CDD" id="cd01948">
    <property type="entry name" value="EAL"/>
    <property type="match status" value="1"/>
</dbReference>
<name>W7L8K3_CYTFI</name>
<dbReference type="eggNOG" id="COG2200">
    <property type="taxonomic scope" value="Bacteria"/>
</dbReference>
<organism evidence="2 3">
    <name type="scientific">Cytobacillus firmus DS1</name>
    <dbReference type="NCBI Taxonomy" id="1307436"/>
    <lineage>
        <taxon>Bacteria</taxon>
        <taxon>Bacillati</taxon>
        <taxon>Bacillota</taxon>
        <taxon>Bacilli</taxon>
        <taxon>Bacillales</taxon>
        <taxon>Bacillaceae</taxon>
        <taxon>Cytobacillus</taxon>
    </lineage>
</organism>
<accession>W7L8K3</accession>